<proteinExistence type="predicted"/>
<dbReference type="Proteomes" id="UP000323819">
    <property type="component" value="Unassembled WGS sequence"/>
</dbReference>
<name>A0ABD7SS38_VIBCL</name>
<reference evidence="2 3" key="1">
    <citation type="submission" date="2019-06" db="EMBL/GenBank/DDBJ databases">
        <title>Vibrio cholerae phylogeny based on whole-genome sequencing reveals genetic diversity and population strucutre.</title>
        <authorList>
            <person name="Zhiqiu Y."/>
            <person name="Bin L."/>
            <person name="Lingyan J."/>
        </authorList>
    </citation>
    <scope>NUCLEOTIDE SEQUENCE [LARGE SCALE GENOMIC DNA]</scope>
    <source>
        <strain evidence="2 3">N2814</strain>
    </source>
</reference>
<dbReference type="RefSeq" id="WP_044126071.1">
    <property type="nucleotide sequence ID" value="NZ_JAILXN010000001.1"/>
</dbReference>
<dbReference type="EMBL" id="VSIJ01000005">
    <property type="protein sequence ID" value="TXX67363.1"/>
    <property type="molecule type" value="Genomic_DNA"/>
</dbReference>
<protein>
    <recommendedName>
        <fullName evidence="4">Toxin co-regulated pilus biosynthesis protein Q C-terminal domain-containing protein</fullName>
    </recommendedName>
</protein>
<accession>A0ABD7SS38</accession>
<evidence type="ECO:0008006" key="4">
    <source>
        <dbReference type="Google" id="ProtNLM"/>
    </source>
</evidence>
<dbReference type="AlphaFoldDB" id="A0ABD7SS38"/>
<sequence>MNKFIISAFIFICISFTSEAALRVHKAVQSEVPETPTDFKPELDKVVGRGREESLQSAMESIVKNKMTVKFIEDSLPSMKVNWRSDNEPLQVLLTKMSRTYGLDIVFNSTAETIYIGVDTGQCDAHREASLFKTKKHWAEVGISQMPTLPIYLPVYIDASGTEWRLC</sequence>
<comment type="caution">
    <text evidence="2">The sequence shown here is derived from an EMBL/GenBank/DDBJ whole genome shotgun (WGS) entry which is preliminary data.</text>
</comment>
<evidence type="ECO:0000256" key="1">
    <source>
        <dbReference type="SAM" id="SignalP"/>
    </source>
</evidence>
<feature type="chain" id="PRO_5044779233" description="Toxin co-regulated pilus biosynthesis protein Q C-terminal domain-containing protein" evidence="1">
    <location>
        <begin position="21"/>
        <end position="167"/>
    </location>
</feature>
<gene>
    <name evidence="2" type="ORF">FXF03_01950</name>
</gene>
<keyword evidence="1" id="KW-0732">Signal</keyword>
<organism evidence="2 3">
    <name type="scientific">Vibrio cholerae</name>
    <dbReference type="NCBI Taxonomy" id="666"/>
    <lineage>
        <taxon>Bacteria</taxon>
        <taxon>Pseudomonadati</taxon>
        <taxon>Pseudomonadota</taxon>
        <taxon>Gammaproteobacteria</taxon>
        <taxon>Vibrionales</taxon>
        <taxon>Vibrionaceae</taxon>
        <taxon>Vibrio</taxon>
    </lineage>
</organism>
<feature type="signal peptide" evidence="1">
    <location>
        <begin position="1"/>
        <end position="20"/>
    </location>
</feature>
<evidence type="ECO:0000313" key="3">
    <source>
        <dbReference type="Proteomes" id="UP000323819"/>
    </source>
</evidence>
<evidence type="ECO:0000313" key="2">
    <source>
        <dbReference type="EMBL" id="TXX67363.1"/>
    </source>
</evidence>